<gene>
    <name evidence="3" type="ORF">SAMN04488508_102513</name>
</gene>
<dbReference type="EMBL" id="FQYP01000002">
    <property type="protein sequence ID" value="SHI70113.1"/>
    <property type="molecule type" value="Genomic_DNA"/>
</dbReference>
<proteinExistence type="predicted"/>
<evidence type="ECO:0000313" key="3">
    <source>
        <dbReference type="EMBL" id="SHI70113.1"/>
    </source>
</evidence>
<evidence type="ECO:0000256" key="1">
    <source>
        <dbReference type="SAM" id="MobiDB-lite"/>
    </source>
</evidence>
<name>A0A1M6DA71_9FLAO</name>
<dbReference type="Pfam" id="PF13585">
    <property type="entry name" value="CHU_C"/>
    <property type="match status" value="1"/>
</dbReference>
<accession>A0A1M6DA71</accession>
<evidence type="ECO:0000313" key="4">
    <source>
        <dbReference type="Proteomes" id="UP000184432"/>
    </source>
</evidence>
<feature type="compositionally biased region" description="Acidic residues" evidence="1">
    <location>
        <begin position="1133"/>
        <end position="1164"/>
    </location>
</feature>
<feature type="region of interest" description="Disordered" evidence="1">
    <location>
        <begin position="1133"/>
        <end position="1268"/>
    </location>
</feature>
<dbReference type="SUPFAM" id="SSF103647">
    <property type="entry name" value="TSP type-3 repeat"/>
    <property type="match status" value="2"/>
</dbReference>
<reference evidence="4" key="1">
    <citation type="submission" date="2016-11" db="EMBL/GenBank/DDBJ databases">
        <authorList>
            <person name="Varghese N."/>
            <person name="Submissions S."/>
        </authorList>
    </citation>
    <scope>NUCLEOTIDE SEQUENCE [LARGE SCALE GENOMIC DNA]</scope>
    <source>
        <strain evidence="4">DSM 22623</strain>
    </source>
</reference>
<dbReference type="GO" id="GO:0005509">
    <property type="term" value="F:calcium ion binding"/>
    <property type="evidence" value="ECO:0007669"/>
    <property type="project" value="InterPro"/>
</dbReference>
<dbReference type="InterPro" id="IPR028974">
    <property type="entry name" value="TSP_type-3_rpt"/>
</dbReference>
<feature type="chain" id="PRO_5013382350" evidence="2">
    <location>
        <begin position="24"/>
        <end position="1509"/>
    </location>
</feature>
<keyword evidence="2" id="KW-0732">Signal</keyword>
<feature type="signal peptide" evidence="2">
    <location>
        <begin position="1"/>
        <end position="23"/>
    </location>
</feature>
<dbReference type="Proteomes" id="UP000184432">
    <property type="component" value="Unassembled WGS sequence"/>
</dbReference>
<keyword evidence="4" id="KW-1185">Reference proteome</keyword>
<feature type="compositionally biased region" description="Polar residues" evidence="1">
    <location>
        <begin position="544"/>
        <end position="554"/>
    </location>
</feature>
<organism evidence="3 4">
    <name type="scientific">Aquimarina spongiae</name>
    <dbReference type="NCBI Taxonomy" id="570521"/>
    <lineage>
        <taxon>Bacteria</taxon>
        <taxon>Pseudomonadati</taxon>
        <taxon>Bacteroidota</taxon>
        <taxon>Flavobacteriia</taxon>
        <taxon>Flavobacteriales</taxon>
        <taxon>Flavobacteriaceae</taxon>
        <taxon>Aquimarina</taxon>
    </lineage>
</organism>
<feature type="compositionally biased region" description="Acidic residues" evidence="1">
    <location>
        <begin position="1226"/>
        <end position="1242"/>
    </location>
</feature>
<feature type="compositionally biased region" description="Low complexity" evidence="1">
    <location>
        <begin position="288"/>
        <end position="297"/>
    </location>
</feature>
<dbReference type="STRING" id="570521.SAMN04488508_102513"/>
<dbReference type="Gene3D" id="4.10.1080.10">
    <property type="entry name" value="TSP type-3 repeat"/>
    <property type="match status" value="2"/>
</dbReference>
<protein>
    <submittedName>
        <fullName evidence="3">C-terminal domain of CHU protein family protein</fullName>
    </submittedName>
</protein>
<sequence length="1509" mass="159330">MTKNRLVLVVAILWGVTMSYGQATDTDGDTVLDTTDRDDDNDGILDTAECPAQYATYDSSVISGMTGPVETITGIDLPSLNTSATLTITEDGGDLIDLAIGSPPIGVFNGAEHTPMPNTTVESISIRADNQNTVGNNVDFVLTFDRPIFEIIFQFRSVERSNYQFTGTQHTEELVSSNGLMTYVAGTRTLDNTNNPVPPEFGGSGSLRITATSPTGMTQIEWSFVDNPINPNTADISLITFSAECDFDGDNIVNRLDLDSDNDGIYDVVEAGGVDVDNNGTHDDNDDNANNTATNGVPSDANFGTGINNPIDTLANGSDDFVNLDSDNDGCSDANEAYDSATADGGDTGVFGMDPISPTTIVNANGVVTAALPYAAPADSDTNTTLDFREDGPDSDSDGIVDACDLFLNDVDGDGVGDSVDRDDDNDGILDVTENSLGVDPSADADADTIPNYEDFDDNGTVTPPVCLDADLNGICDTLDPAFDNDGDGVPNHFDLDSDNDGIPDNVEAQSTGSYIAPAATTPAEFVTNNGVNNAYLAGPGLTPVNSDNPSDTTPDYWDTDSDNDTVLDIVENGDTDNSIVVFADADGDGIDDLFDTVDNSVVWDVNDAVTAGTVADLQTVYGDFDNDAAPTPVVLTSDLSFRDNCQINAGVIAADQTICEGDDPVAFTETTAASIDFGAISYQWQSSTTNATTGFMNIVGANSNTFDSPALTQDTWFKRIDTNTLNGVSCAVETNVIAVTVNDITAGVIAADQTLCEGDDPVAFMETTGTVADGSITYQWQSSTVGVTGPFTNIAGAINPLYDSPVLTQDTWFRRVDTSLLNTVSCTAITNVIAVTVNNFTIGTIAGDQTLCEGDDPVTFTETAATVADGTLTFQWQSSTTNATTGFTDIAGATSNTYDSPALTQDTWFRRVDTNTLNGVPCVGETNVIAITINNITAGTIAADQTFCVGGDPVAFTETSGAVADGSITYQWQSSTAGPTGPFTDIAGATGVTYDSPALTEDTWFQRVDTSTLNTVACSVETNVIEVQINTIVAGVIAADQSVIAGGDPAAFTETTPTIADGVLTHQWQVSTISATGPFTDIPGATSAIYDSPVLTADSWFRRIDTSTLNGVVCTEITNVLRIIIDSDGDDVPDAVDMDDDNDGITDIEEQNGDPTLDTDNDGLVDRVDIDADGDGVNDVAEAGHGQIDMDGDGRLEGPFGNDGVPDVVQDDPDSGLVNYTLQDTDNDTTDDFQDIDDDGDNVATIDENPNPDGDGNPDTGETQDTDLDGIYDYLDIDDDGDGIYTVFEDYDNDNNPLNEDTDGDGVPDFIDVDDDGDGVFTQFEGVNADGDGNPNTGELMDTDCEIDNNCDNTPDYLDNDDDGDGLLTQDEDPDLNGDGDPEDAVDTDGNGTPDYLQPNDNTVPEGEDGITVFTGVSPNGDGLNDVFIIQGIQGLQNRVEIFNRWGGKVFESDNYGRNDNFFRGMASSGITVKENDQLPVGTYFYVLEYVLETGEQKSRAGYLYINR</sequence>
<feature type="region of interest" description="Disordered" evidence="1">
    <location>
        <begin position="275"/>
        <end position="302"/>
    </location>
</feature>
<evidence type="ECO:0000256" key="2">
    <source>
        <dbReference type="SAM" id="SignalP"/>
    </source>
</evidence>
<feature type="compositionally biased region" description="Acidic residues" evidence="1">
    <location>
        <begin position="1359"/>
        <end position="1388"/>
    </location>
</feature>
<feature type="region of interest" description="Disordered" evidence="1">
    <location>
        <begin position="1326"/>
        <end position="1409"/>
    </location>
</feature>
<feature type="region of interest" description="Disordered" evidence="1">
    <location>
        <begin position="541"/>
        <end position="561"/>
    </location>
</feature>